<feature type="region of interest" description="Disordered" evidence="1">
    <location>
        <begin position="91"/>
        <end position="116"/>
    </location>
</feature>
<dbReference type="EMBL" id="MU006290">
    <property type="protein sequence ID" value="KAF2855508.1"/>
    <property type="molecule type" value="Genomic_DNA"/>
</dbReference>
<feature type="compositionally biased region" description="Low complexity" evidence="1">
    <location>
        <begin position="14"/>
        <end position="28"/>
    </location>
</feature>
<protein>
    <recommendedName>
        <fullName evidence="4">DUF2406 domain-containing protein</fullName>
    </recommendedName>
</protein>
<feature type="compositionally biased region" description="Polar residues" evidence="1">
    <location>
        <begin position="170"/>
        <end position="181"/>
    </location>
</feature>
<reference evidence="2" key="1">
    <citation type="submission" date="2020-01" db="EMBL/GenBank/DDBJ databases">
        <authorList>
            <consortium name="DOE Joint Genome Institute"/>
            <person name="Haridas S."/>
            <person name="Albert R."/>
            <person name="Binder M."/>
            <person name="Bloem J."/>
            <person name="Labutti K."/>
            <person name="Salamov A."/>
            <person name="Andreopoulos B."/>
            <person name="Baker S.E."/>
            <person name="Barry K."/>
            <person name="Bills G."/>
            <person name="Bluhm B.H."/>
            <person name="Cannon C."/>
            <person name="Castanera R."/>
            <person name="Culley D.E."/>
            <person name="Daum C."/>
            <person name="Ezra D."/>
            <person name="Gonzalez J.B."/>
            <person name="Henrissat B."/>
            <person name="Kuo A."/>
            <person name="Liang C."/>
            <person name="Lipzen A."/>
            <person name="Lutzoni F."/>
            <person name="Magnuson J."/>
            <person name="Mondo S."/>
            <person name="Nolan M."/>
            <person name="Ohm R."/>
            <person name="Pangilinan J."/>
            <person name="Park H.-J."/>
            <person name="Ramirez L."/>
            <person name="Alfaro M."/>
            <person name="Sun H."/>
            <person name="Tritt A."/>
            <person name="Yoshinaga Y."/>
            <person name="Zwiers L.-H."/>
            <person name="Turgeon B.G."/>
            <person name="Goodwin S.B."/>
            <person name="Spatafora J.W."/>
            <person name="Crous P.W."/>
            <person name="Grigoriev I.V."/>
        </authorList>
    </citation>
    <scope>NUCLEOTIDE SEQUENCE</scope>
    <source>
        <strain evidence="2">IPT5</strain>
    </source>
</reference>
<dbReference type="Pfam" id="PF10295">
    <property type="entry name" value="DUF2406"/>
    <property type="match status" value="1"/>
</dbReference>
<keyword evidence="3" id="KW-1185">Reference proteome</keyword>
<feature type="compositionally biased region" description="Low complexity" evidence="1">
    <location>
        <begin position="292"/>
        <end position="315"/>
    </location>
</feature>
<dbReference type="PANTHER" id="PTHR28186:SF1">
    <property type="entry name" value="MEIOTICALLY UP-REGULATED GENE 9 PROTEIN"/>
    <property type="match status" value="1"/>
</dbReference>
<accession>A0A6A7BMZ2</accession>
<evidence type="ECO:0000313" key="2">
    <source>
        <dbReference type="EMBL" id="KAF2855508.1"/>
    </source>
</evidence>
<evidence type="ECO:0000313" key="3">
    <source>
        <dbReference type="Proteomes" id="UP000799423"/>
    </source>
</evidence>
<dbReference type="Proteomes" id="UP000799423">
    <property type="component" value="Unassembled WGS sequence"/>
</dbReference>
<organism evidence="2 3">
    <name type="scientific">Plenodomus tracheiphilus IPT5</name>
    <dbReference type="NCBI Taxonomy" id="1408161"/>
    <lineage>
        <taxon>Eukaryota</taxon>
        <taxon>Fungi</taxon>
        <taxon>Dikarya</taxon>
        <taxon>Ascomycota</taxon>
        <taxon>Pezizomycotina</taxon>
        <taxon>Dothideomycetes</taxon>
        <taxon>Pleosporomycetidae</taxon>
        <taxon>Pleosporales</taxon>
        <taxon>Pleosporineae</taxon>
        <taxon>Leptosphaeriaceae</taxon>
        <taxon>Plenodomus</taxon>
    </lineage>
</organism>
<feature type="region of interest" description="Disordered" evidence="1">
    <location>
        <begin position="1"/>
        <end position="74"/>
    </location>
</feature>
<dbReference type="InterPro" id="IPR018809">
    <property type="entry name" value="DUF2406"/>
</dbReference>
<feature type="compositionally biased region" description="Basic residues" evidence="1">
    <location>
        <begin position="362"/>
        <end position="371"/>
    </location>
</feature>
<dbReference type="OrthoDB" id="5330253at2759"/>
<name>A0A6A7BMZ2_9PLEO</name>
<feature type="compositionally biased region" description="Low complexity" evidence="1">
    <location>
        <begin position="324"/>
        <end position="344"/>
    </location>
</feature>
<proteinExistence type="predicted"/>
<feature type="compositionally biased region" description="Basic and acidic residues" evidence="1">
    <location>
        <begin position="49"/>
        <end position="62"/>
    </location>
</feature>
<feature type="compositionally biased region" description="Polar residues" evidence="1">
    <location>
        <begin position="223"/>
        <end position="245"/>
    </location>
</feature>
<gene>
    <name evidence="2" type="ORF">T440DRAFT_156367</name>
</gene>
<feature type="compositionally biased region" description="Low complexity" evidence="1">
    <location>
        <begin position="150"/>
        <end position="159"/>
    </location>
</feature>
<dbReference type="PANTHER" id="PTHR28186">
    <property type="entry name" value="MEIOTICALLY UP-REGULATED GENE 9 PROTEIN"/>
    <property type="match status" value="1"/>
</dbReference>
<evidence type="ECO:0008006" key="4">
    <source>
        <dbReference type="Google" id="ProtNLM"/>
    </source>
</evidence>
<sequence>MSAAMEHAPATHQPSASRPRAKSSAFSFHSDKSRDNPSSPGKSSKHERKISESEKRKTHYDPNTKANPNAAMNEIQPIAAALEKPTLQSLRSFQHSDSAGNVIVDPDLSNPTRSRWERPLDTIRSFEAAIDGEYKRRAQTVRGDQSEVMSGYGSRRSSYYGGGGGHDQNRYSQASNYPHNRQSGRDSYDAYGGGGPVGGAQRMRYGGRMQSDPGWNRGAANNVYPSNGYQPSRDTVNTNGSNGSHSDGLYSNEPGSENSSIERGVPVRSPQHDNGDQYGYSGNNRGPIMEEYGQQGPSQQQQGGYFPSPQQQNNNVPPPPPKHSTPSAPIKLGSSGPSATGAGAEAERPPLVSKDTDDKRKSWFKKRFSKN</sequence>
<feature type="region of interest" description="Disordered" evidence="1">
    <location>
        <begin position="137"/>
        <end position="371"/>
    </location>
</feature>
<evidence type="ECO:0000256" key="1">
    <source>
        <dbReference type="SAM" id="MobiDB-lite"/>
    </source>
</evidence>
<dbReference type="AlphaFoldDB" id="A0A6A7BMZ2"/>